<dbReference type="EMBL" id="FUYQ01000006">
    <property type="protein sequence ID" value="SKB43751.1"/>
    <property type="molecule type" value="Genomic_DNA"/>
</dbReference>
<evidence type="ECO:0000259" key="2">
    <source>
        <dbReference type="Pfam" id="PF04773"/>
    </source>
</evidence>
<reference evidence="5" key="1">
    <citation type="submission" date="2017-02" db="EMBL/GenBank/DDBJ databases">
        <authorList>
            <person name="Varghese N."/>
            <person name="Submissions S."/>
        </authorList>
    </citation>
    <scope>NUCLEOTIDE SEQUENCE [LARGE SCALE GENOMIC DNA]</scope>
    <source>
        <strain evidence="5">DSM 24967</strain>
    </source>
</reference>
<dbReference type="PANTHER" id="PTHR30273:SF2">
    <property type="entry name" value="PROTEIN FECR"/>
    <property type="match status" value="1"/>
</dbReference>
<protein>
    <submittedName>
        <fullName evidence="4">FecR family protein</fullName>
    </submittedName>
</protein>
<evidence type="ECO:0000259" key="3">
    <source>
        <dbReference type="Pfam" id="PF16344"/>
    </source>
</evidence>
<dbReference type="InterPro" id="IPR032508">
    <property type="entry name" value="FecR_C"/>
</dbReference>
<dbReference type="InterPro" id="IPR012373">
    <property type="entry name" value="Ferrdict_sens_TM"/>
</dbReference>
<dbReference type="Gene3D" id="3.55.50.30">
    <property type="match status" value="1"/>
</dbReference>
<evidence type="ECO:0000256" key="1">
    <source>
        <dbReference type="SAM" id="Phobius"/>
    </source>
</evidence>
<dbReference type="Pfam" id="PF16344">
    <property type="entry name" value="FecR_C"/>
    <property type="match status" value="1"/>
</dbReference>
<dbReference type="AlphaFoldDB" id="A0A1T5B901"/>
<dbReference type="GO" id="GO:0016989">
    <property type="term" value="F:sigma factor antagonist activity"/>
    <property type="evidence" value="ECO:0007669"/>
    <property type="project" value="TreeGrafter"/>
</dbReference>
<keyword evidence="1" id="KW-1133">Transmembrane helix</keyword>
<gene>
    <name evidence="4" type="ORF">SAMN05660349_01173</name>
</gene>
<dbReference type="Gene3D" id="2.60.120.1440">
    <property type="match status" value="1"/>
</dbReference>
<dbReference type="Proteomes" id="UP000190852">
    <property type="component" value="Unassembled WGS sequence"/>
</dbReference>
<sequence>MRIDDSQTYKLLSLYLANTISIQELEELKKLVNISDDQQLSEALSQLWDNYNVEDKYLPNKNNLNNILQNVNRSTRNIFITSVLLKSLRIASAILIPLLLGITIFLYQDRQLLAEVGQKEMIISVPKGQKVNVTLPDGSTVLLNSLSTLRYQQNFGYEDRIVSLQGEGFFDIKKEANKKFIVITEHLDVQVLGTKFNLHAYNEDELIEMALVEGNVRIETHESPQQIAYVNPSEKIIYNKRSKKLSINKSDSKIETAWTFNDIYFRSETFDKVISLLERKYDVNIHLESEILTNDHFTGYINSANIEDALKMLKIHYKFNYKISNNDVWIYSINQQTSN</sequence>
<evidence type="ECO:0000313" key="4">
    <source>
        <dbReference type="EMBL" id="SKB43751.1"/>
    </source>
</evidence>
<name>A0A1T5B901_9BACT</name>
<dbReference type="RefSeq" id="WP_079682802.1">
    <property type="nucleotide sequence ID" value="NZ_FUYQ01000006.1"/>
</dbReference>
<feature type="transmembrane region" description="Helical" evidence="1">
    <location>
        <begin position="83"/>
        <end position="107"/>
    </location>
</feature>
<keyword evidence="1" id="KW-0472">Membrane</keyword>
<dbReference type="InterPro" id="IPR006860">
    <property type="entry name" value="FecR"/>
</dbReference>
<evidence type="ECO:0000313" key="5">
    <source>
        <dbReference type="Proteomes" id="UP000190852"/>
    </source>
</evidence>
<dbReference type="PIRSF" id="PIRSF018266">
    <property type="entry name" value="FecR"/>
    <property type="match status" value="1"/>
</dbReference>
<organism evidence="4 5">
    <name type="scientific">Parabacteroides chartae</name>
    <dbReference type="NCBI Taxonomy" id="1037355"/>
    <lineage>
        <taxon>Bacteria</taxon>
        <taxon>Pseudomonadati</taxon>
        <taxon>Bacteroidota</taxon>
        <taxon>Bacteroidia</taxon>
        <taxon>Bacteroidales</taxon>
        <taxon>Tannerellaceae</taxon>
        <taxon>Parabacteroides</taxon>
    </lineage>
</organism>
<keyword evidence="1" id="KW-0812">Transmembrane</keyword>
<feature type="domain" description="Protein FecR C-terminal" evidence="3">
    <location>
        <begin position="263"/>
        <end position="330"/>
    </location>
</feature>
<keyword evidence="5" id="KW-1185">Reference proteome</keyword>
<dbReference type="FunFam" id="2.60.120.1440:FF:000001">
    <property type="entry name" value="Putative anti-sigma factor"/>
    <property type="match status" value="1"/>
</dbReference>
<feature type="domain" description="FecR protein" evidence="2">
    <location>
        <begin position="123"/>
        <end position="217"/>
    </location>
</feature>
<proteinExistence type="predicted"/>
<accession>A0A1T5B901</accession>
<dbReference type="Pfam" id="PF04773">
    <property type="entry name" value="FecR"/>
    <property type="match status" value="1"/>
</dbReference>
<dbReference type="PANTHER" id="PTHR30273">
    <property type="entry name" value="PERIPLASMIC SIGNAL SENSOR AND SIGMA FACTOR ACTIVATOR FECR-RELATED"/>
    <property type="match status" value="1"/>
</dbReference>